<comment type="similarity">
    <text evidence="2">Belongs to the autoinducer-2 exporter (AI-2E) (TC 2.A.86) family.</text>
</comment>
<gene>
    <name evidence="7" type="ORF">Q4490_10900</name>
</gene>
<evidence type="ECO:0000256" key="5">
    <source>
        <dbReference type="ARBA" id="ARBA00023136"/>
    </source>
</evidence>
<dbReference type="EMBL" id="JAUOPG010000006">
    <property type="protein sequence ID" value="MDO6454071.1"/>
    <property type="molecule type" value="Genomic_DNA"/>
</dbReference>
<feature type="transmembrane region" description="Helical" evidence="6">
    <location>
        <begin position="276"/>
        <end position="300"/>
    </location>
</feature>
<dbReference type="PANTHER" id="PTHR21716:SF64">
    <property type="entry name" value="AI-2 TRANSPORT PROTEIN TQSA"/>
    <property type="match status" value="1"/>
</dbReference>
<keyword evidence="3 6" id="KW-0812">Transmembrane</keyword>
<dbReference type="Proteomes" id="UP001169862">
    <property type="component" value="Unassembled WGS sequence"/>
</dbReference>
<feature type="transmembrane region" description="Helical" evidence="6">
    <location>
        <begin position="250"/>
        <end position="269"/>
    </location>
</feature>
<feature type="transmembrane region" description="Helical" evidence="6">
    <location>
        <begin position="312"/>
        <end position="341"/>
    </location>
</feature>
<keyword evidence="4 6" id="KW-1133">Transmembrane helix</keyword>
<accession>A0AAW7XIN5</accession>
<evidence type="ECO:0000313" key="7">
    <source>
        <dbReference type="EMBL" id="MDO6454071.1"/>
    </source>
</evidence>
<dbReference type="Pfam" id="PF01594">
    <property type="entry name" value="AI-2E_transport"/>
    <property type="match status" value="1"/>
</dbReference>
<sequence>MSSVEVLLKTQRWFIITVAVISGVLLYLLGPILSPFLAGALLAYLTDPLADRLEAVGLKRTSAVVVVFVVMTTILSLFVLLLVPKLSAQVQTLIKLIPAIADMFESKVFPAIETYLGTQISFGGGESIKQLITTHWEQTGSIMAQVASGLTKSGLAVMGWLTNLLLIPVVTFYLLRDWDVMMAKIGRLLPRNLEPTVTSWATECDEVLAAFIKGQLLVMLMLGAIYALGLWAIGVDLALLIGLIAGLASIVPYMGTIVGIAVAAIAAYIQFNEPSILLWVALVFGIGQMLEGMVLTPLLVGDKIGLHPVAVIFAIMAGGQLFGFVGVLIALPVAAVIMVFLRHLHDGYKNSHLYGSETPRLIAEDEPSDTQEFETDEQR</sequence>
<comment type="subcellular location">
    <subcellularLocation>
        <location evidence="1">Membrane</location>
        <topology evidence="1">Multi-pass membrane protein</topology>
    </subcellularLocation>
</comment>
<dbReference type="AlphaFoldDB" id="A0AAW7XIN5"/>
<comment type="caution">
    <text evidence="7">The sequence shown here is derived from an EMBL/GenBank/DDBJ whole genome shotgun (WGS) entry which is preliminary data.</text>
</comment>
<name>A0AAW7XIN5_9GAMM</name>
<evidence type="ECO:0000256" key="3">
    <source>
        <dbReference type="ARBA" id="ARBA00022692"/>
    </source>
</evidence>
<evidence type="ECO:0000313" key="8">
    <source>
        <dbReference type="Proteomes" id="UP001169862"/>
    </source>
</evidence>
<protein>
    <submittedName>
        <fullName evidence="7">AI-2E family transporter</fullName>
    </submittedName>
</protein>
<organism evidence="7 8">
    <name type="scientific">Neptunomonas phycophila</name>
    <dbReference type="NCBI Taxonomy" id="1572645"/>
    <lineage>
        <taxon>Bacteria</taxon>
        <taxon>Pseudomonadati</taxon>
        <taxon>Pseudomonadota</taxon>
        <taxon>Gammaproteobacteria</taxon>
        <taxon>Oceanospirillales</taxon>
        <taxon>Oceanospirillaceae</taxon>
        <taxon>Neptunomonas</taxon>
    </lineage>
</organism>
<feature type="transmembrane region" description="Helical" evidence="6">
    <location>
        <begin position="155"/>
        <end position="175"/>
    </location>
</feature>
<dbReference type="GO" id="GO:0016020">
    <property type="term" value="C:membrane"/>
    <property type="evidence" value="ECO:0007669"/>
    <property type="project" value="UniProtKB-SubCell"/>
</dbReference>
<evidence type="ECO:0000256" key="1">
    <source>
        <dbReference type="ARBA" id="ARBA00004141"/>
    </source>
</evidence>
<evidence type="ECO:0000256" key="6">
    <source>
        <dbReference type="SAM" id="Phobius"/>
    </source>
</evidence>
<dbReference type="InterPro" id="IPR002549">
    <property type="entry name" value="AI-2E-like"/>
</dbReference>
<feature type="transmembrane region" description="Helical" evidence="6">
    <location>
        <begin position="12"/>
        <end position="42"/>
    </location>
</feature>
<dbReference type="PANTHER" id="PTHR21716">
    <property type="entry name" value="TRANSMEMBRANE PROTEIN"/>
    <property type="match status" value="1"/>
</dbReference>
<dbReference type="GO" id="GO:0055085">
    <property type="term" value="P:transmembrane transport"/>
    <property type="evidence" value="ECO:0007669"/>
    <property type="project" value="TreeGrafter"/>
</dbReference>
<feature type="transmembrane region" description="Helical" evidence="6">
    <location>
        <begin position="216"/>
        <end position="244"/>
    </location>
</feature>
<dbReference type="RefSeq" id="WP_303550534.1">
    <property type="nucleotide sequence ID" value="NZ_JAUOPG010000006.1"/>
</dbReference>
<evidence type="ECO:0000256" key="4">
    <source>
        <dbReference type="ARBA" id="ARBA00022989"/>
    </source>
</evidence>
<evidence type="ECO:0000256" key="2">
    <source>
        <dbReference type="ARBA" id="ARBA00009773"/>
    </source>
</evidence>
<feature type="transmembrane region" description="Helical" evidence="6">
    <location>
        <begin position="63"/>
        <end position="83"/>
    </location>
</feature>
<reference evidence="7" key="1">
    <citation type="submission" date="2023-07" db="EMBL/GenBank/DDBJ databases">
        <title>Genome content predicts the carbon catabolic preferences of heterotrophic bacteria.</title>
        <authorList>
            <person name="Gralka M."/>
        </authorList>
    </citation>
    <scope>NUCLEOTIDE SEQUENCE</scope>
    <source>
        <strain evidence="7">I2M16</strain>
    </source>
</reference>
<proteinExistence type="inferred from homology"/>
<keyword evidence="5 6" id="KW-0472">Membrane</keyword>